<keyword evidence="1" id="KW-0732">Signal</keyword>
<dbReference type="EMBL" id="JACEZS010000013">
    <property type="protein sequence ID" value="MBA5606813.1"/>
    <property type="molecule type" value="Genomic_DNA"/>
</dbReference>
<comment type="caution">
    <text evidence="2">The sequence shown here is derived from an EMBL/GenBank/DDBJ whole genome shotgun (WGS) entry which is preliminary data.</text>
</comment>
<sequence length="220" mass="23794">MSKSLCAVLLVAAMPLVAHAADVVLPPGASVAGHSVPQLAGEWWQWVESASDEDSPVNDRSGAKCAVGQQGDVWFLAGGFGSSMIHRTCTVPEGKHLFFPVINMVYWRHEGGNASCEQVKRYAALNNNTALDLFAEIDGVAVDGVSQYRAASEQCFDAYARVPVGQYPNSAYPAATDGYWLLLPPLAKGRHVVKFGGRYNRASPAHGRMLQDIEYELLVE</sequence>
<dbReference type="AlphaFoldDB" id="A0A7W2I7Z1"/>
<evidence type="ECO:0000313" key="2">
    <source>
        <dbReference type="EMBL" id="MBA5606813.1"/>
    </source>
</evidence>
<keyword evidence="3" id="KW-1185">Reference proteome</keyword>
<evidence type="ECO:0000256" key="1">
    <source>
        <dbReference type="SAM" id="SignalP"/>
    </source>
</evidence>
<organism evidence="2 3">
    <name type="scientific">Rugamonas fusca</name>
    <dbReference type="NCBI Taxonomy" id="2758568"/>
    <lineage>
        <taxon>Bacteria</taxon>
        <taxon>Pseudomonadati</taxon>
        <taxon>Pseudomonadota</taxon>
        <taxon>Betaproteobacteria</taxon>
        <taxon>Burkholderiales</taxon>
        <taxon>Oxalobacteraceae</taxon>
        <taxon>Telluria group</taxon>
        <taxon>Rugamonas</taxon>
    </lineage>
</organism>
<gene>
    <name evidence="2" type="ORF">H3H36_15770</name>
</gene>
<dbReference type="RefSeq" id="WP_182219048.1">
    <property type="nucleotide sequence ID" value="NZ_JACEZS010000013.1"/>
</dbReference>
<protein>
    <submittedName>
        <fullName evidence="2">Uncharacterized protein</fullName>
    </submittedName>
</protein>
<feature type="signal peptide" evidence="1">
    <location>
        <begin position="1"/>
        <end position="20"/>
    </location>
</feature>
<proteinExistence type="predicted"/>
<evidence type="ECO:0000313" key="3">
    <source>
        <dbReference type="Proteomes" id="UP000566711"/>
    </source>
</evidence>
<accession>A0A7W2I7Z1</accession>
<name>A0A7W2I7Z1_9BURK</name>
<reference evidence="2 3" key="1">
    <citation type="submission" date="2020-07" db="EMBL/GenBank/DDBJ databases">
        <title>Novel species isolated from subtropical streams in China.</title>
        <authorList>
            <person name="Lu H."/>
        </authorList>
    </citation>
    <scope>NUCLEOTIDE SEQUENCE [LARGE SCALE GENOMIC DNA]</scope>
    <source>
        <strain evidence="2 3">FT3S</strain>
    </source>
</reference>
<feature type="chain" id="PRO_5031122465" evidence="1">
    <location>
        <begin position="21"/>
        <end position="220"/>
    </location>
</feature>
<dbReference type="Proteomes" id="UP000566711">
    <property type="component" value="Unassembled WGS sequence"/>
</dbReference>